<dbReference type="InterPro" id="IPR001650">
    <property type="entry name" value="Helicase_C-like"/>
</dbReference>
<evidence type="ECO:0000313" key="8">
    <source>
        <dbReference type="Proteomes" id="UP000588158"/>
    </source>
</evidence>
<reference evidence="7 8" key="1">
    <citation type="submission" date="2020-08" db="EMBL/GenBank/DDBJ databases">
        <title>Sequencing the genomes of 1000 actinobacteria strains.</title>
        <authorList>
            <person name="Klenk H.-P."/>
        </authorList>
    </citation>
    <scope>NUCLEOTIDE SEQUENCE [LARGE SCALE GENOMIC DNA]</scope>
    <source>
        <strain evidence="7 8">DSM 28796</strain>
    </source>
</reference>
<evidence type="ECO:0000259" key="5">
    <source>
        <dbReference type="PROSITE" id="PS51192"/>
    </source>
</evidence>
<dbReference type="Pfam" id="PF00271">
    <property type="entry name" value="Helicase_C"/>
    <property type="match status" value="1"/>
</dbReference>
<name>A0A841A9R6_9MICO</name>
<dbReference type="Gene3D" id="3.40.50.10810">
    <property type="entry name" value="Tandem AAA-ATPase domain"/>
    <property type="match status" value="1"/>
</dbReference>
<accession>A0A841A9R6</accession>
<dbReference type="InterPro" id="IPR007527">
    <property type="entry name" value="Znf_SWIM"/>
</dbReference>
<evidence type="ECO:0000256" key="3">
    <source>
        <dbReference type="SAM" id="MobiDB-lite"/>
    </source>
</evidence>
<keyword evidence="7" id="KW-0547">Nucleotide-binding</keyword>
<feature type="domain" description="Helicase C-terminal" evidence="6">
    <location>
        <begin position="989"/>
        <end position="1153"/>
    </location>
</feature>
<dbReference type="GO" id="GO:0008270">
    <property type="term" value="F:zinc ion binding"/>
    <property type="evidence" value="ECO:0007669"/>
    <property type="project" value="UniProtKB-KW"/>
</dbReference>
<dbReference type="SUPFAM" id="SSF52540">
    <property type="entry name" value="P-loop containing nucleoside triphosphate hydrolases"/>
    <property type="match status" value="2"/>
</dbReference>
<keyword evidence="2" id="KW-0862">Zinc</keyword>
<keyword evidence="7" id="KW-0347">Helicase</keyword>
<dbReference type="InterPro" id="IPR000330">
    <property type="entry name" value="SNF2_N"/>
</dbReference>
<dbReference type="GO" id="GO:0016787">
    <property type="term" value="F:hydrolase activity"/>
    <property type="evidence" value="ECO:0007669"/>
    <property type="project" value="UniProtKB-KW"/>
</dbReference>
<evidence type="ECO:0000313" key="7">
    <source>
        <dbReference type="EMBL" id="MBB5830687.1"/>
    </source>
</evidence>
<dbReference type="Pfam" id="PF00176">
    <property type="entry name" value="SNF2-rel_dom"/>
    <property type="match status" value="1"/>
</dbReference>
<gene>
    <name evidence="7" type="ORF">HNR70_000500</name>
</gene>
<keyword evidence="8" id="KW-1185">Reference proteome</keyword>
<dbReference type="CDD" id="cd18012">
    <property type="entry name" value="DEXQc_arch_SWI2_SNF2"/>
    <property type="match status" value="1"/>
</dbReference>
<evidence type="ECO:0000256" key="1">
    <source>
        <dbReference type="ARBA" id="ARBA00022801"/>
    </source>
</evidence>
<evidence type="ECO:0000259" key="6">
    <source>
        <dbReference type="PROSITE" id="PS51194"/>
    </source>
</evidence>
<dbReference type="PROSITE" id="PS51194">
    <property type="entry name" value="HELICASE_CTER"/>
    <property type="match status" value="1"/>
</dbReference>
<evidence type="ECO:0000256" key="2">
    <source>
        <dbReference type="PROSITE-ProRule" id="PRU00325"/>
    </source>
</evidence>
<feature type="region of interest" description="Disordered" evidence="3">
    <location>
        <begin position="54"/>
        <end position="96"/>
    </location>
</feature>
<dbReference type="CDD" id="cd18793">
    <property type="entry name" value="SF2_C_SNF"/>
    <property type="match status" value="1"/>
</dbReference>
<dbReference type="GO" id="GO:0005524">
    <property type="term" value="F:ATP binding"/>
    <property type="evidence" value="ECO:0007669"/>
    <property type="project" value="InterPro"/>
</dbReference>
<keyword evidence="7" id="KW-0067">ATP-binding</keyword>
<organism evidence="7 8">
    <name type="scientific">Brachybacterium aquaticum</name>
    <dbReference type="NCBI Taxonomy" id="1432564"/>
    <lineage>
        <taxon>Bacteria</taxon>
        <taxon>Bacillati</taxon>
        <taxon>Actinomycetota</taxon>
        <taxon>Actinomycetes</taxon>
        <taxon>Micrococcales</taxon>
        <taxon>Dermabacteraceae</taxon>
        <taxon>Brachybacterium</taxon>
    </lineage>
</organism>
<dbReference type="RefSeq" id="WP_246375127.1">
    <property type="nucleotide sequence ID" value="NZ_JACHLZ010000001.1"/>
</dbReference>
<sequence length="1153" mass="125445">MSEPVLLPRLLPSAISHHVGDRTAGRSLAAARAGRVSELTWDAATQTVAATVTDEAPAGATSSSSRTAGSTGAAGYAGTAGSTGTAGSSPGTPSPVAHRTEVVLEEYEEDSVTIRFQRPGPGGLWRPRASRCDCEAAEACVHAGAVLYRVNDLAARAASENPPAEWRTVLRPLLRGGSSADGGGRGASSAARASSALPKPLALRVDLEAATSSAGASRHHREVATPAHLEAGAELWLGLRPVTRGRKGLWIKGDLSWRSFEFRLAGREYDPVQGEALTRLFAAASVERSYTSGAVDHLWLNTITSPLLWQALAHARDAGVELLPGSGLASIELASSGEAGLDLHADETTGDLQVAARVAIDGETLPGARLLGACGVLEASAAADEDLLTARIAPLATAVPRDLRPLLHRREPLVVPAADRETFLEVAYPKLRALSSMTSVDGSVELPAARRPTLHLTAAYADGDRLSLRWSWQYHDPDRRLPIDQRQGTRRDVDHEDAVIAEAMTLWPHQPSDAATLLGGTDTAEFTEKVLDALEALDHVEVEVTGTRHAYRELDGAPNVRITQHASPGKNDWFDLGFDITIEGRQIPFPSLFVALARGRDKLLMPDRTYFSLDHPAFDTLRALIREGEALSEWEPERQRISRFQVGLWDELAEAADEATASREWTTTVGRLKALGDTPVPPLPTGLDADLRPYQREGYAWLTLLFSQQLGGILADDMGLGKTVQTLALIAHAREQEPEAPPFLVVAPASVLPVWRREAERFTPGLDVRVLEGASASRGGRDGADMDGADLVVTSYAVLRLDEELFASRSFQGLVLDEAQFVKNRRSRTHRAAQGVRAGFRLAITGTPMENSLDDLWAISDLVAPGLLGSSIGFRKLYTLPIASGEAPDRMAQLRRRIRPFLLRRTKELVAKELPPKHEEVLTVTLSPEHRAVYDSVLQRERKKVLGLIDTDLDRSRFIVFRSLTLLRMMALDPALVDGEEYADVPSSKLEALFDRLEEVIGDGHRVLLFSQFTSYLDRVAAELDRRGITYAHLDGSTRDRDAAVSGFRDGDAPVFLISLKAGGFGLTLTEADYVFLLDPWWNPAAENQAVDRAHRIGQDRTVMVYRMIAEDTIEEKVLALQRRKAELFDALTDDGRAFRSAVTAEDLRELLN</sequence>
<feature type="compositionally biased region" description="Low complexity" evidence="3">
    <location>
        <begin position="54"/>
        <end position="95"/>
    </location>
</feature>
<dbReference type="SMART" id="SM00490">
    <property type="entry name" value="HELICc"/>
    <property type="match status" value="1"/>
</dbReference>
<dbReference type="InterPro" id="IPR027417">
    <property type="entry name" value="P-loop_NTPase"/>
</dbReference>
<keyword evidence="2" id="KW-0863">Zinc-finger</keyword>
<dbReference type="PROSITE" id="PS50966">
    <property type="entry name" value="ZF_SWIM"/>
    <property type="match status" value="1"/>
</dbReference>
<keyword evidence="2" id="KW-0479">Metal-binding</keyword>
<protein>
    <submittedName>
        <fullName evidence="7">Superfamily II DNA or RNA helicase</fullName>
    </submittedName>
</protein>
<dbReference type="InterPro" id="IPR038718">
    <property type="entry name" value="SNF2-like_sf"/>
</dbReference>
<comment type="caution">
    <text evidence="7">The sequence shown here is derived from an EMBL/GenBank/DDBJ whole genome shotgun (WGS) entry which is preliminary data.</text>
</comment>
<keyword evidence="1" id="KW-0378">Hydrolase</keyword>
<dbReference type="EMBL" id="JACHLZ010000001">
    <property type="protein sequence ID" value="MBB5830687.1"/>
    <property type="molecule type" value="Genomic_DNA"/>
</dbReference>
<evidence type="ECO:0000259" key="4">
    <source>
        <dbReference type="PROSITE" id="PS50966"/>
    </source>
</evidence>
<proteinExistence type="predicted"/>
<dbReference type="InterPro" id="IPR014001">
    <property type="entry name" value="Helicase_ATP-bd"/>
</dbReference>
<dbReference type="Gene3D" id="3.40.50.300">
    <property type="entry name" value="P-loop containing nucleotide triphosphate hydrolases"/>
    <property type="match status" value="1"/>
</dbReference>
<feature type="domain" description="Helicase ATP-binding" evidence="5">
    <location>
        <begin position="703"/>
        <end position="866"/>
    </location>
</feature>
<dbReference type="AlphaFoldDB" id="A0A841A9R6"/>
<dbReference type="PANTHER" id="PTHR10799">
    <property type="entry name" value="SNF2/RAD54 HELICASE FAMILY"/>
    <property type="match status" value="1"/>
</dbReference>
<dbReference type="GO" id="GO:0004386">
    <property type="term" value="F:helicase activity"/>
    <property type="evidence" value="ECO:0007669"/>
    <property type="project" value="UniProtKB-KW"/>
</dbReference>
<dbReference type="SMART" id="SM00487">
    <property type="entry name" value="DEXDc"/>
    <property type="match status" value="1"/>
</dbReference>
<dbReference type="InterPro" id="IPR049730">
    <property type="entry name" value="SNF2/RAD54-like_C"/>
</dbReference>
<dbReference type="PROSITE" id="PS51192">
    <property type="entry name" value="HELICASE_ATP_BIND_1"/>
    <property type="match status" value="1"/>
</dbReference>
<feature type="domain" description="SWIM-type" evidence="4">
    <location>
        <begin position="112"/>
        <end position="151"/>
    </location>
</feature>
<dbReference type="Proteomes" id="UP000588158">
    <property type="component" value="Unassembled WGS sequence"/>
</dbReference>